<evidence type="ECO:0000313" key="2">
    <source>
        <dbReference type="Proteomes" id="UP001150941"/>
    </source>
</evidence>
<dbReference type="GeneID" id="83201008"/>
<protein>
    <submittedName>
        <fullName evidence="1">Uncharacterized protein</fullName>
    </submittedName>
</protein>
<dbReference type="AlphaFoldDB" id="A0A9W9P8I6"/>
<reference evidence="1" key="1">
    <citation type="submission" date="2022-11" db="EMBL/GenBank/DDBJ databases">
        <authorList>
            <person name="Petersen C."/>
        </authorList>
    </citation>
    <scope>NUCLEOTIDE SEQUENCE</scope>
    <source>
        <strain evidence="1">IBT 19713</strain>
    </source>
</reference>
<accession>A0A9W9P8I6</accession>
<dbReference type="EMBL" id="JAPQKS010000003">
    <property type="protein sequence ID" value="KAJ5239789.1"/>
    <property type="molecule type" value="Genomic_DNA"/>
</dbReference>
<dbReference type="RefSeq" id="XP_058332708.1">
    <property type="nucleotide sequence ID" value="XM_058473705.1"/>
</dbReference>
<dbReference type="Proteomes" id="UP001150941">
    <property type="component" value="Unassembled WGS sequence"/>
</dbReference>
<comment type="caution">
    <text evidence="1">The sequence shown here is derived from an EMBL/GenBank/DDBJ whole genome shotgun (WGS) entry which is preliminary data.</text>
</comment>
<organism evidence="1 2">
    <name type="scientific">Penicillium chermesinum</name>
    <dbReference type="NCBI Taxonomy" id="63820"/>
    <lineage>
        <taxon>Eukaryota</taxon>
        <taxon>Fungi</taxon>
        <taxon>Dikarya</taxon>
        <taxon>Ascomycota</taxon>
        <taxon>Pezizomycotina</taxon>
        <taxon>Eurotiomycetes</taxon>
        <taxon>Eurotiomycetidae</taxon>
        <taxon>Eurotiales</taxon>
        <taxon>Aspergillaceae</taxon>
        <taxon>Penicillium</taxon>
    </lineage>
</organism>
<keyword evidence="2" id="KW-1185">Reference proteome</keyword>
<proteinExistence type="predicted"/>
<name>A0A9W9P8I6_9EURO</name>
<sequence length="108" mass="12173">MARARMQSAVEPPPVYFSADDTCHVQHKSKGYSRQVMPPPFRSVDGPEVPTDDTMILLDVSGSMNFDPVRPVYNQFLIQDYVASTQPKNKGNAEYYELSCSRTNIVLE</sequence>
<evidence type="ECO:0000313" key="1">
    <source>
        <dbReference type="EMBL" id="KAJ5239789.1"/>
    </source>
</evidence>
<dbReference type="OrthoDB" id="2142598at2759"/>
<gene>
    <name evidence="1" type="ORF">N7468_004408</name>
</gene>
<reference evidence="1" key="2">
    <citation type="journal article" date="2023" name="IMA Fungus">
        <title>Comparative genomic study of the Penicillium genus elucidates a diverse pangenome and 15 lateral gene transfer events.</title>
        <authorList>
            <person name="Petersen C."/>
            <person name="Sorensen T."/>
            <person name="Nielsen M.R."/>
            <person name="Sondergaard T.E."/>
            <person name="Sorensen J.L."/>
            <person name="Fitzpatrick D.A."/>
            <person name="Frisvad J.C."/>
            <person name="Nielsen K.L."/>
        </authorList>
    </citation>
    <scope>NUCLEOTIDE SEQUENCE</scope>
    <source>
        <strain evidence="1">IBT 19713</strain>
    </source>
</reference>